<sequence>MSQVSARPEEAHSVGRSSESAAAQLHDLPEDFRDIQERCKSATSKDPGLDTWDSFGNKYIEYMNSIKEQADIISGNIQSSAEDISSTEDQAVDTFDGVNVPI</sequence>
<comment type="caution">
    <text evidence="2">The sequence shown here is derived from an EMBL/GenBank/DDBJ whole genome shotgun (WGS) entry which is preliminary data.</text>
</comment>
<proteinExistence type="predicted"/>
<name>A0A840WP64_9ACTN</name>
<gene>
    <name evidence="2" type="ORF">HNR07_004732</name>
</gene>
<dbReference type="Proteomes" id="UP000579647">
    <property type="component" value="Unassembled WGS sequence"/>
</dbReference>
<keyword evidence="3" id="KW-1185">Reference proteome</keyword>
<accession>A0A840WP64</accession>
<protein>
    <submittedName>
        <fullName evidence="2">Uncharacterized protein</fullName>
    </submittedName>
</protein>
<evidence type="ECO:0000313" key="3">
    <source>
        <dbReference type="Proteomes" id="UP000579647"/>
    </source>
</evidence>
<evidence type="ECO:0000313" key="2">
    <source>
        <dbReference type="EMBL" id="MBB5493595.1"/>
    </source>
</evidence>
<reference evidence="2 3" key="1">
    <citation type="submission" date="2020-08" db="EMBL/GenBank/DDBJ databases">
        <title>Sequencing the genomes of 1000 actinobacteria strains.</title>
        <authorList>
            <person name="Klenk H.-P."/>
        </authorList>
    </citation>
    <scope>NUCLEOTIDE SEQUENCE [LARGE SCALE GENOMIC DNA]</scope>
    <source>
        <strain evidence="2 3">DSM 44598</strain>
    </source>
</reference>
<feature type="compositionally biased region" description="Basic and acidic residues" evidence="1">
    <location>
        <begin position="27"/>
        <end position="40"/>
    </location>
</feature>
<evidence type="ECO:0000256" key="1">
    <source>
        <dbReference type="SAM" id="MobiDB-lite"/>
    </source>
</evidence>
<feature type="region of interest" description="Disordered" evidence="1">
    <location>
        <begin position="1"/>
        <end position="47"/>
    </location>
</feature>
<dbReference type="AlphaFoldDB" id="A0A840WP64"/>
<organism evidence="2 3">
    <name type="scientific">Nocardiopsis metallicus</name>
    <dbReference type="NCBI Taxonomy" id="179819"/>
    <lineage>
        <taxon>Bacteria</taxon>
        <taxon>Bacillati</taxon>
        <taxon>Actinomycetota</taxon>
        <taxon>Actinomycetes</taxon>
        <taxon>Streptosporangiales</taxon>
        <taxon>Nocardiopsidaceae</taxon>
        <taxon>Nocardiopsis</taxon>
    </lineage>
</organism>
<dbReference type="RefSeq" id="WP_184366770.1">
    <property type="nucleotide sequence ID" value="NZ_BAAAKM010000163.1"/>
</dbReference>
<dbReference type="EMBL" id="JACHDO010000001">
    <property type="protein sequence ID" value="MBB5493595.1"/>
    <property type="molecule type" value="Genomic_DNA"/>
</dbReference>